<evidence type="ECO:0000256" key="17">
    <source>
        <dbReference type="ARBA" id="ARBA00023445"/>
    </source>
</evidence>
<dbReference type="FunFam" id="1.10.3080.10:FF:000008">
    <property type="entry name" value="Chloride channel protein"/>
    <property type="match status" value="1"/>
</dbReference>
<evidence type="ECO:0000256" key="13">
    <source>
        <dbReference type="ARBA" id="ARBA00023136"/>
    </source>
</evidence>
<evidence type="ECO:0000256" key="15">
    <source>
        <dbReference type="ARBA" id="ARBA00023214"/>
    </source>
</evidence>
<keyword evidence="4 19" id="KW-0813">Transport</keyword>
<dbReference type="InterPro" id="IPR014743">
    <property type="entry name" value="Cl-channel_core"/>
</dbReference>
<keyword evidence="7" id="KW-0521">NADP</keyword>
<evidence type="ECO:0000256" key="3">
    <source>
        <dbReference type="ARBA" id="ARBA00011738"/>
    </source>
</evidence>
<comment type="similarity">
    <text evidence="17">Belongs to the NAD(P)-dependent epimerase/dehydratase family. Dihydroflavonol-4-reductase subfamily.</text>
</comment>
<comment type="subunit">
    <text evidence="3">Homodimer.</text>
</comment>
<feature type="compositionally biased region" description="Polar residues" evidence="20">
    <location>
        <begin position="526"/>
        <end position="540"/>
    </location>
</feature>
<dbReference type="GO" id="GO:0016491">
    <property type="term" value="F:oxidoreductase activity"/>
    <property type="evidence" value="ECO:0007669"/>
    <property type="project" value="UniProtKB-KW"/>
</dbReference>
<dbReference type="InterPro" id="IPR000644">
    <property type="entry name" value="CBS_dom"/>
</dbReference>
<keyword evidence="15 19" id="KW-0868">Chloride</keyword>
<dbReference type="AlphaFoldDB" id="A0A8S2AN15"/>
<dbReference type="CDD" id="cd08958">
    <property type="entry name" value="FR_SDR_e"/>
    <property type="match status" value="1"/>
</dbReference>
<evidence type="ECO:0000256" key="9">
    <source>
        <dbReference type="ARBA" id="ARBA00022989"/>
    </source>
</evidence>
<evidence type="ECO:0000256" key="10">
    <source>
        <dbReference type="ARBA" id="ARBA00023002"/>
    </source>
</evidence>
<keyword evidence="10" id="KW-0560">Oxidoreductase</keyword>
<dbReference type="SMART" id="SM00116">
    <property type="entry name" value="CBS"/>
    <property type="match status" value="1"/>
</dbReference>
<evidence type="ECO:0000256" key="20">
    <source>
        <dbReference type="SAM" id="MobiDB-lite"/>
    </source>
</evidence>
<dbReference type="Pfam" id="PF00571">
    <property type="entry name" value="CBS"/>
    <property type="match status" value="1"/>
</dbReference>
<evidence type="ECO:0000256" key="11">
    <source>
        <dbReference type="ARBA" id="ARBA00023065"/>
    </source>
</evidence>
<keyword evidence="8" id="KW-0851">Voltage-gated channel</keyword>
<evidence type="ECO:0000256" key="16">
    <source>
        <dbReference type="ARBA" id="ARBA00023303"/>
    </source>
</evidence>
<evidence type="ECO:0000256" key="12">
    <source>
        <dbReference type="ARBA" id="ARBA00023122"/>
    </source>
</evidence>
<reference evidence="22" key="1">
    <citation type="submission" date="2021-01" db="EMBL/GenBank/DDBJ databases">
        <authorList>
            <person name="Bezrukov I."/>
        </authorList>
    </citation>
    <scope>NUCLEOTIDE SEQUENCE</scope>
</reference>
<evidence type="ECO:0000256" key="6">
    <source>
        <dbReference type="ARBA" id="ARBA00022737"/>
    </source>
</evidence>
<keyword evidence="9 19" id="KW-1133">Transmembrane helix</keyword>
<dbReference type="InterPro" id="IPR001807">
    <property type="entry name" value="ClC"/>
</dbReference>
<evidence type="ECO:0000256" key="5">
    <source>
        <dbReference type="ARBA" id="ARBA00022692"/>
    </source>
</evidence>
<evidence type="ECO:0000256" key="18">
    <source>
        <dbReference type="PROSITE-ProRule" id="PRU00703"/>
    </source>
</evidence>
<evidence type="ECO:0000256" key="8">
    <source>
        <dbReference type="ARBA" id="ARBA00022882"/>
    </source>
</evidence>
<sequence>MAATLPPCAALRSPVSSRRFSLINKTNAHLQYNVFLSPLTSPSPLFGSVAIRGRIFPRLPAAKQEIDQQDEVGFDQQPSQELAIASACLVGVLTGVSVVLFNNCVHLLRDFSWDGIPDRGASWLREAPIGSNWLRVILVPTIGGLVVSVLNQLRESAGESTGDTDSSLDRVKAVLRPFLKTVAACVTLGTGNSLGPEGPSVEIGASIAKGVNSLFNKSPQTGFSLLAAGSAAGISSGFNAAVAGCFFAVESVLWPSSSTDSSTSLPNTTSMVILSAVTASVVSEIGLGSEPAFKVPDYDFRSPGELPLYLLLGALCGLVSLALSRCTSSMTSAVDSLNKDAGIPKAVFPVVGGLTVGIIALVYPEVLYWGFQNVDILLEKRPFVKGLSADLLLQLVAVKIAATAWCRASGLVGGYYAPSLFIGGAAGMAYGKFIGLALAQNPEINLSILEVASPQAYGLVGMAATLAGVCQVPLTAVLLLFELTQDYRIVLPLLGAVGMSSWITSGQSKRQETRETKETRKRKNQEAVQSLTPSDDGLSTNNLCEVESSLCLDDSLNQAEELPKSIFVSEAMRTRFATVMMSTSLEEALTRMLIEKQSCALIVDPDNIFLGILTLSDIQEFSKARKEGNKRPKDIFVNDICSRSGGKCKVPWTVTPDMDLLAAQTIMNKHEISHVAVVSGSIDAHRIHPVGGSSNQSVPPKFPVPKMDQAKAKVCVTGASGFLASWLVKRLLLEGYEVIGTVRVPGNEKKLSHLWKLEGAKERLRLVKADLMEEGSFDNAIMGCQGVFHTASPVLKPTSNPEEEILRPAIEGTLNVLRSCGKNPSLKRVVLTSSSSTVRIRDDFDPKIPLDESIWTSVELCKRFQVWYALSKTLAEQAAWKFCEENGIDLVTVLPSFLVGPSLPPDLCSTASDVLGLLKGETEKFQWHGQMGYVHIDDVARTHILVFEHEAAQGRYICSSNVISLEELVSFLSARYPSLPIPKRFEKLNRLHYDFDTSKIQSLGLKFKSLEEMFDDCIASLVEQGYLSTGLP</sequence>
<dbReference type="Gene3D" id="3.10.580.10">
    <property type="entry name" value="CBS-domain"/>
    <property type="match status" value="1"/>
</dbReference>
<feature type="domain" description="CBS" evidence="21">
    <location>
        <begin position="572"/>
        <end position="631"/>
    </location>
</feature>
<evidence type="ECO:0000256" key="19">
    <source>
        <dbReference type="RuleBase" id="RU361221"/>
    </source>
</evidence>
<feature type="transmembrane region" description="Helical" evidence="19">
    <location>
        <begin position="306"/>
        <end position="326"/>
    </location>
</feature>
<evidence type="ECO:0000256" key="1">
    <source>
        <dbReference type="ARBA" id="ARBA00004141"/>
    </source>
</evidence>
<dbReference type="CDD" id="cd04592">
    <property type="entry name" value="CBS_pair_voltage-gated_CLC_euk_bac"/>
    <property type="match status" value="1"/>
</dbReference>
<accession>A0A8S2AN15</accession>
<dbReference type="InterPro" id="IPR001509">
    <property type="entry name" value="Epimerase_deHydtase"/>
</dbReference>
<dbReference type="EMBL" id="LR999457">
    <property type="protein sequence ID" value="CAE6158022.1"/>
    <property type="molecule type" value="Genomic_DNA"/>
</dbReference>
<dbReference type="Gene3D" id="3.40.50.720">
    <property type="entry name" value="NAD(P)-binding Rossmann-like Domain"/>
    <property type="match status" value="1"/>
</dbReference>
<feature type="region of interest" description="Disordered" evidence="20">
    <location>
        <begin position="507"/>
        <end position="540"/>
    </location>
</feature>
<feature type="transmembrane region" description="Helical" evidence="19">
    <location>
        <begin position="459"/>
        <end position="480"/>
    </location>
</feature>
<dbReference type="PANTHER" id="PTHR43427">
    <property type="entry name" value="CHLORIDE CHANNEL PROTEIN CLC-E"/>
    <property type="match status" value="1"/>
</dbReference>
<feature type="transmembrane region" description="Helical" evidence="19">
    <location>
        <begin position="347"/>
        <end position="371"/>
    </location>
</feature>
<dbReference type="GO" id="GO:0005254">
    <property type="term" value="F:chloride channel activity"/>
    <property type="evidence" value="ECO:0007669"/>
    <property type="project" value="UniProtKB-UniRule"/>
</dbReference>
<gene>
    <name evidence="22" type="ORF">AARE701A_LOCUS17628</name>
</gene>
<evidence type="ECO:0000256" key="4">
    <source>
        <dbReference type="ARBA" id="ARBA00022448"/>
    </source>
</evidence>
<evidence type="ECO:0000256" key="2">
    <source>
        <dbReference type="ARBA" id="ARBA00009476"/>
    </source>
</evidence>
<evidence type="ECO:0000256" key="7">
    <source>
        <dbReference type="ARBA" id="ARBA00022857"/>
    </source>
</evidence>
<name>A0A8S2AN15_ARAAE</name>
<keyword evidence="16" id="KW-0407">Ion channel</keyword>
<organism evidence="22 23">
    <name type="scientific">Arabidopsis arenosa</name>
    <name type="common">Sand rock-cress</name>
    <name type="synonym">Cardaminopsis arenosa</name>
    <dbReference type="NCBI Taxonomy" id="38785"/>
    <lineage>
        <taxon>Eukaryota</taxon>
        <taxon>Viridiplantae</taxon>
        <taxon>Streptophyta</taxon>
        <taxon>Embryophyta</taxon>
        <taxon>Tracheophyta</taxon>
        <taxon>Spermatophyta</taxon>
        <taxon>Magnoliopsida</taxon>
        <taxon>eudicotyledons</taxon>
        <taxon>Gunneridae</taxon>
        <taxon>Pentapetalae</taxon>
        <taxon>rosids</taxon>
        <taxon>malvids</taxon>
        <taxon>Brassicales</taxon>
        <taxon>Brassicaceae</taxon>
        <taxon>Camelineae</taxon>
        <taxon>Arabidopsis</taxon>
    </lineage>
</organism>
<dbReference type="Proteomes" id="UP000682877">
    <property type="component" value="Chromosome 7"/>
</dbReference>
<dbReference type="FunFam" id="3.10.580.10:FF:000066">
    <property type="entry name" value="Chloride channel protein"/>
    <property type="match status" value="1"/>
</dbReference>
<dbReference type="SUPFAM" id="SSF81340">
    <property type="entry name" value="Clc chloride channel"/>
    <property type="match status" value="1"/>
</dbReference>
<evidence type="ECO:0000259" key="21">
    <source>
        <dbReference type="PROSITE" id="PS51371"/>
    </source>
</evidence>
<comment type="caution">
    <text evidence="19">Lacks conserved residue(s) required for the propagation of feature annotation.</text>
</comment>
<dbReference type="GO" id="GO:0034707">
    <property type="term" value="C:chloride channel complex"/>
    <property type="evidence" value="ECO:0007669"/>
    <property type="project" value="UniProtKB-KW"/>
</dbReference>
<comment type="similarity">
    <text evidence="2 19">Belongs to the chloride channel (TC 2.A.49) family.</text>
</comment>
<dbReference type="CDD" id="cd00400">
    <property type="entry name" value="Voltage_gated_ClC"/>
    <property type="match status" value="1"/>
</dbReference>
<dbReference type="InterPro" id="IPR036291">
    <property type="entry name" value="NAD(P)-bd_dom_sf"/>
</dbReference>
<dbReference type="SUPFAM" id="SSF51735">
    <property type="entry name" value="NAD(P)-binding Rossmann-fold domains"/>
    <property type="match status" value="1"/>
</dbReference>
<dbReference type="PANTHER" id="PTHR43427:SF6">
    <property type="entry name" value="CHLORIDE CHANNEL PROTEIN CLC-E"/>
    <property type="match status" value="1"/>
</dbReference>
<dbReference type="GO" id="GO:0009535">
    <property type="term" value="C:chloroplast thylakoid membrane"/>
    <property type="evidence" value="ECO:0007669"/>
    <property type="project" value="TreeGrafter"/>
</dbReference>
<keyword evidence="5 19" id="KW-0812">Transmembrane</keyword>
<feature type="transmembrane region" description="Helical" evidence="19">
    <location>
        <begin position="420"/>
        <end position="439"/>
    </location>
</feature>
<keyword evidence="6" id="KW-0677">Repeat</keyword>
<dbReference type="FunFam" id="3.40.50.720:FF:000085">
    <property type="entry name" value="Dihydroflavonol reductase"/>
    <property type="match status" value="1"/>
</dbReference>
<evidence type="ECO:0000256" key="14">
    <source>
        <dbReference type="ARBA" id="ARBA00023173"/>
    </source>
</evidence>
<keyword evidence="11 19" id="KW-0406">Ion transport</keyword>
<keyword evidence="12 18" id="KW-0129">CBS domain</keyword>
<dbReference type="InterPro" id="IPR046342">
    <property type="entry name" value="CBS_dom_sf"/>
</dbReference>
<dbReference type="SUPFAM" id="SSF54631">
    <property type="entry name" value="CBS-domain pair"/>
    <property type="match status" value="1"/>
</dbReference>
<keyword evidence="23" id="KW-1185">Reference proteome</keyword>
<keyword evidence="14" id="KW-0869">Chloride channel</keyword>
<evidence type="ECO:0000313" key="22">
    <source>
        <dbReference type="EMBL" id="CAE6158022.1"/>
    </source>
</evidence>
<dbReference type="PRINTS" id="PR00762">
    <property type="entry name" value="CLCHANNEL"/>
</dbReference>
<comment type="subcellular location">
    <subcellularLocation>
        <location evidence="1 19">Membrane</location>
        <topology evidence="1 19">Multi-pass membrane protein</topology>
    </subcellularLocation>
</comment>
<keyword evidence="13 19" id="KW-0472">Membrane</keyword>
<proteinExistence type="inferred from homology"/>
<dbReference type="PROSITE" id="PS51371">
    <property type="entry name" value="CBS"/>
    <property type="match status" value="1"/>
</dbReference>
<dbReference type="Gene3D" id="1.10.3080.10">
    <property type="entry name" value="Clc chloride channel"/>
    <property type="match status" value="1"/>
</dbReference>
<feature type="compositionally biased region" description="Basic and acidic residues" evidence="20">
    <location>
        <begin position="509"/>
        <end position="518"/>
    </location>
</feature>
<dbReference type="InterPro" id="IPR050368">
    <property type="entry name" value="ClC-type_chloride_channel"/>
</dbReference>
<protein>
    <recommendedName>
        <fullName evidence="19">Chloride channel protein</fullName>
    </recommendedName>
</protein>
<dbReference type="Pfam" id="PF00654">
    <property type="entry name" value="Voltage_CLC"/>
    <property type="match status" value="1"/>
</dbReference>
<evidence type="ECO:0000313" key="23">
    <source>
        <dbReference type="Proteomes" id="UP000682877"/>
    </source>
</evidence>
<dbReference type="Pfam" id="PF01370">
    <property type="entry name" value="Epimerase"/>
    <property type="match status" value="1"/>
</dbReference>